<comment type="function">
    <text evidence="11">Catalyzes the phosphorylation of the hydroxyl group of 4-methyl-5-beta-hydroxyethylthiazole (THZ).</text>
</comment>
<reference evidence="12 13" key="1">
    <citation type="journal article" date="2016" name="Antonie Van Leeuwenhoek">
        <title>Dongia soli sp. nov., isolated from soil from Dokdo, Korea.</title>
        <authorList>
            <person name="Kim D.U."/>
            <person name="Lee H."/>
            <person name="Kim H."/>
            <person name="Kim S.G."/>
            <person name="Ka J.O."/>
        </authorList>
    </citation>
    <scope>NUCLEOTIDE SEQUENCE [LARGE SCALE GENOMIC DNA]</scope>
    <source>
        <strain evidence="12 13">D78</strain>
    </source>
</reference>
<dbReference type="Gene3D" id="3.40.1190.20">
    <property type="match status" value="1"/>
</dbReference>
<feature type="binding site" evidence="11">
    <location>
        <position position="174"/>
    </location>
    <ligand>
        <name>ATP</name>
        <dbReference type="ChEBI" id="CHEBI:30616"/>
    </ligand>
</feature>
<evidence type="ECO:0000256" key="3">
    <source>
        <dbReference type="ARBA" id="ARBA00004868"/>
    </source>
</evidence>
<accession>A0ABU5E8J8</accession>
<keyword evidence="13" id="KW-1185">Reference proteome</keyword>
<dbReference type="NCBIfam" id="NF006830">
    <property type="entry name" value="PRK09355.1"/>
    <property type="match status" value="1"/>
</dbReference>
<keyword evidence="10 11" id="KW-0784">Thiamine biosynthesis</keyword>
<feature type="binding site" evidence="11">
    <location>
        <position position="201"/>
    </location>
    <ligand>
        <name>substrate</name>
    </ligand>
</feature>
<evidence type="ECO:0000256" key="8">
    <source>
        <dbReference type="ARBA" id="ARBA00022840"/>
    </source>
</evidence>
<feature type="binding site" evidence="11">
    <location>
        <position position="48"/>
    </location>
    <ligand>
        <name>substrate</name>
    </ligand>
</feature>
<dbReference type="GO" id="GO:0004417">
    <property type="term" value="F:hydroxyethylthiazole kinase activity"/>
    <property type="evidence" value="ECO:0007669"/>
    <property type="project" value="UniProtKB-EC"/>
</dbReference>
<comment type="cofactor">
    <cofactor evidence="2 11">
        <name>Mg(2+)</name>
        <dbReference type="ChEBI" id="CHEBI:18420"/>
    </cofactor>
</comment>
<dbReference type="InterPro" id="IPR000417">
    <property type="entry name" value="Hyethyz_kinase"/>
</dbReference>
<dbReference type="PIRSF" id="PIRSF000513">
    <property type="entry name" value="Thz_kinase"/>
    <property type="match status" value="1"/>
</dbReference>
<evidence type="ECO:0000256" key="2">
    <source>
        <dbReference type="ARBA" id="ARBA00001946"/>
    </source>
</evidence>
<comment type="similarity">
    <text evidence="11">Belongs to the Thz kinase family.</text>
</comment>
<keyword evidence="5 11" id="KW-0479">Metal-binding</keyword>
<evidence type="ECO:0000256" key="4">
    <source>
        <dbReference type="ARBA" id="ARBA00022679"/>
    </source>
</evidence>
<evidence type="ECO:0000256" key="1">
    <source>
        <dbReference type="ARBA" id="ARBA00001771"/>
    </source>
</evidence>
<dbReference type="CDD" id="cd01170">
    <property type="entry name" value="THZ_kinase"/>
    <property type="match status" value="1"/>
</dbReference>
<evidence type="ECO:0000313" key="12">
    <source>
        <dbReference type="EMBL" id="MDY0882687.1"/>
    </source>
</evidence>
<dbReference type="EC" id="2.7.1.50" evidence="11"/>
<keyword evidence="6 11" id="KW-0547">Nucleotide-binding</keyword>
<gene>
    <name evidence="11 12" type="primary">thiM</name>
    <name evidence="12" type="ORF">SMD27_07525</name>
</gene>
<evidence type="ECO:0000256" key="5">
    <source>
        <dbReference type="ARBA" id="ARBA00022723"/>
    </source>
</evidence>
<feature type="binding site" evidence="11">
    <location>
        <position position="123"/>
    </location>
    <ligand>
        <name>ATP</name>
        <dbReference type="ChEBI" id="CHEBI:30616"/>
    </ligand>
</feature>
<evidence type="ECO:0000256" key="9">
    <source>
        <dbReference type="ARBA" id="ARBA00022842"/>
    </source>
</evidence>
<evidence type="ECO:0000313" key="13">
    <source>
        <dbReference type="Proteomes" id="UP001279642"/>
    </source>
</evidence>
<dbReference type="HAMAP" id="MF_00228">
    <property type="entry name" value="Thz_kinase"/>
    <property type="match status" value="1"/>
</dbReference>
<dbReference type="PRINTS" id="PR01099">
    <property type="entry name" value="HYETHTZKNASE"/>
</dbReference>
<dbReference type="RefSeq" id="WP_320507754.1">
    <property type="nucleotide sequence ID" value="NZ_JAXCLW010000002.1"/>
</dbReference>
<comment type="pathway">
    <text evidence="3 11">Cofactor biosynthesis; thiamine diphosphate biosynthesis; 4-methyl-5-(2-phosphoethyl)-thiazole from 5-(2-hydroxyethyl)-4-methylthiazole: step 1/1.</text>
</comment>
<evidence type="ECO:0000256" key="7">
    <source>
        <dbReference type="ARBA" id="ARBA00022777"/>
    </source>
</evidence>
<protein>
    <recommendedName>
        <fullName evidence="11">Hydroxyethylthiazole kinase</fullName>
        <ecNumber evidence="11">2.7.1.50</ecNumber>
    </recommendedName>
    <alternativeName>
        <fullName evidence="11">4-methyl-5-beta-hydroxyethylthiazole kinase</fullName>
        <shortName evidence="11">TH kinase</shortName>
        <shortName evidence="11">Thz kinase</shortName>
    </alternativeName>
</protein>
<comment type="catalytic activity">
    <reaction evidence="1 11">
        <text>5-(2-hydroxyethyl)-4-methylthiazole + ATP = 4-methyl-5-(2-phosphooxyethyl)-thiazole + ADP + H(+)</text>
        <dbReference type="Rhea" id="RHEA:24212"/>
        <dbReference type="ChEBI" id="CHEBI:15378"/>
        <dbReference type="ChEBI" id="CHEBI:17957"/>
        <dbReference type="ChEBI" id="CHEBI:30616"/>
        <dbReference type="ChEBI" id="CHEBI:58296"/>
        <dbReference type="ChEBI" id="CHEBI:456216"/>
        <dbReference type="EC" id="2.7.1.50"/>
    </reaction>
</comment>
<keyword evidence="7 11" id="KW-0418">Kinase</keyword>
<dbReference type="EMBL" id="JAXCLW010000002">
    <property type="protein sequence ID" value="MDY0882687.1"/>
    <property type="molecule type" value="Genomic_DNA"/>
</dbReference>
<organism evidence="12 13">
    <name type="scientific">Dongia soli</name>
    <dbReference type="NCBI Taxonomy" id="600628"/>
    <lineage>
        <taxon>Bacteria</taxon>
        <taxon>Pseudomonadati</taxon>
        <taxon>Pseudomonadota</taxon>
        <taxon>Alphaproteobacteria</taxon>
        <taxon>Rhodospirillales</taxon>
        <taxon>Dongiaceae</taxon>
        <taxon>Dongia</taxon>
    </lineage>
</organism>
<dbReference type="Pfam" id="PF02110">
    <property type="entry name" value="HK"/>
    <property type="match status" value="1"/>
</dbReference>
<name>A0ABU5E8J8_9PROT</name>
<comment type="caution">
    <text evidence="12">The sequence shown here is derived from an EMBL/GenBank/DDBJ whole genome shotgun (WGS) entry which is preliminary data.</text>
</comment>
<keyword evidence="9 11" id="KW-0460">Magnesium</keyword>
<keyword evidence="4 11" id="KW-0808">Transferase</keyword>
<proteinExistence type="inferred from homology"/>
<sequence length="271" mass="27366">MTADTTANLPQNLQAIRDRAPLIHNITNLVVTNVTANALLALGASPAMVENTDEVAELARVANALVINLGTISSSRAAAMRIGARAAVQAGKPWVMDPVAVGALGYRSRLAAELLAERPTVIRGNASEITALAAMQGGGVTAGGKGVDSTLSSAAALEEAKGLASRTGAIVVVSGAMDYVTDGKRVTGIANGHPIMTRVTGMGCTATALIAPFLAVTPDAFAAAVQATIVMGVAGDTAMEMAGGPGSFQVAFLDVLYALEGEEILAKARLT</sequence>
<evidence type="ECO:0000256" key="11">
    <source>
        <dbReference type="HAMAP-Rule" id="MF_00228"/>
    </source>
</evidence>
<evidence type="ECO:0000256" key="6">
    <source>
        <dbReference type="ARBA" id="ARBA00022741"/>
    </source>
</evidence>
<dbReference type="NCBIfam" id="TIGR00694">
    <property type="entry name" value="thiM"/>
    <property type="match status" value="1"/>
</dbReference>
<dbReference type="SUPFAM" id="SSF53613">
    <property type="entry name" value="Ribokinase-like"/>
    <property type="match status" value="1"/>
</dbReference>
<evidence type="ECO:0000256" key="10">
    <source>
        <dbReference type="ARBA" id="ARBA00022977"/>
    </source>
</evidence>
<dbReference type="Proteomes" id="UP001279642">
    <property type="component" value="Unassembled WGS sequence"/>
</dbReference>
<dbReference type="InterPro" id="IPR029056">
    <property type="entry name" value="Ribokinase-like"/>
</dbReference>
<keyword evidence="8 11" id="KW-0067">ATP-binding</keyword>